<name>A0A9P5Z0L4_9AGAR</name>
<comment type="caution">
    <text evidence="1">The sequence shown here is derived from an EMBL/GenBank/DDBJ whole genome shotgun (WGS) entry which is preliminary data.</text>
</comment>
<keyword evidence="2" id="KW-1185">Reference proteome</keyword>
<protein>
    <submittedName>
        <fullName evidence="1">Uncharacterized protein</fullName>
    </submittedName>
</protein>
<dbReference type="Proteomes" id="UP000807469">
    <property type="component" value="Unassembled WGS sequence"/>
</dbReference>
<accession>A0A9P5Z0L4</accession>
<reference evidence="1" key="1">
    <citation type="submission" date="2020-11" db="EMBL/GenBank/DDBJ databases">
        <authorList>
            <consortium name="DOE Joint Genome Institute"/>
            <person name="Ahrendt S."/>
            <person name="Riley R."/>
            <person name="Andreopoulos W."/>
            <person name="Labutti K."/>
            <person name="Pangilinan J."/>
            <person name="Ruiz-Duenas F.J."/>
            <person name="Barrasa J.M."/>
            <person name="Sanchez-Garcia M."/>
            <person name="Camarero S."/>
            <person name="Miyauchi S."/>
            <person name="Serrano A."/>
            <person name="Linde D."/>
            <person name="Babiker R."/>
            <person name="Drula E."/>
            <person name="Ayuso-Fernandez I."/>
            <person name="Pacheco R."/>
            <person name="Padilla G."/>
            <person name="Ferreira P."/>
            <person name="Barriuso J."/>
            <person name="Kellner H."/>
            <person name="Castanera R."/>
            <person name="Alfaro M."/>
            <person name="Ramirez L."/>
            <person name="Pisabarro A.G."/>
            <person name="Kuo A."/>
            <person name="Tritt A."/>
            <person name="Lipzen A."/>
            <person name="He G."/>
            <person name="Yan M."/>
            <person name="Ng V."/>
            <person name="Cullen D."/>
            <person name="Martin F."/>
            <person name="Rosso M.-N."/>
            <person name="Henrissat B."/>
            <person name="Hibbett D."/>
            <person name="Martinez A.T."/>
            <person name="Grigoriev I.V."/>
        </authorList>
    </citation>
    <scope>NUCLEOTIDE SEQUENCE</scope>
    <source>
        <strain evidence="1">CIRM-BRFM 674</strain>
    </source>
</reference>
<evidence type="ECO:0000313" key="2">
    <source>
        <dbReference type="Proteomes" id="UP000807469"/>
    </source>
</evidence>
<proteinExistence type="predicted"/>
<dbReference type="OrthoDB" id="2745898at2759"/>
<gene>
    <name evidence="1" type="ORF">BDN70DRAFT_879742</name>
</gene>
<organism evidence="1 2">
    <name type="scientific">Pholiota conissans</name>
    <dbReference type="NCBI Taxonomy" id="109636"/>
    <lineage>
        <taxon>Eukaryota</taxon>
        <taxon>Fungi</taxon>
        <taxon>Dikarya</taxon>
        <taxon>Basidiomycota</taxon>
        <taxon>Agaricomycotina</taxon>
        <taxon>Agaricomycetes</taxon>
        <taxon>Agaricomycetidae</taxon>
        <taxon>Agaricales</taxon>
        <taxon>Agaricineae</taxon>
        <taxon>Strophariaceae</taxon>
        <taxon>Pholiota</taxon>
    </lineage>
</organism>
<sequence>MFTMLESYSLSFTPVSSYVTLDFEKIGLQMREILIHPALMLRHLRLEGIRNFPFYTLLSCYPNLQHLKLIHMHFDKSPTPKGMLPLKTIKLCSFTCGSADLTEAVTSQQLLSLQQYDGEPVFDVSRVKHLDITSNTRPELATGRAILLHLETIILRANVAAYSAIDLTGLGKLLLSSSRHLKEIMIFTDIGLAEGHDPLCGLCEELEVLGSHENILGALSFTLTTYFSNECSTGDEWGKLDQVIDKFEWPMLKDVSIEISVGQCLSPDSDSTSDEGNEVNFRRRLKTLPQRQLPRLFSKSRKGLKFRYSISDEYDF</sequence>
<dbReference type="AlphaFoldDB" id="A0A9P5Z0L4"/>
<evidence type="ECO:0000313" key="1">
    <source>
        <dbReference type="EMBL" id="KAF9478616.1"/>
    </source>
</evidence>
<dbReference type="EMBL" id="MU155230">
    <property type="protein sequence ID" value="KAF9478616.1"/>
    <property type="molecule type" value="Genomic_DNA"/>
</dbReference>